<dbReference type="STRING" id="1077348.A0A2G8SUW5"/>
<dbReference type="GO" id="GO:0005506">
    <property type="term" value="F:iron ion binding"/>
    <property type="evidence" value="ECO:0007669"/>
    <property type="project" value="InterPro"/>
</dbReference>
<sequence>MPLINNIHLALDFRAPAGALYHALLPLAVQLLTILAILYIVIPLFRLFVLYSAPLSANNKAPHGHLSISHLPSFPSPFPWIGHLLGLQNDSARYVNRLLASAPQVFTISLPFKRVVVVNPSLERHLARHVHDTGLAQILAYVGPRVFNLGPRAIQVILDIDPRALHRVKFGATENVQALSERSSTFIWSEMEKLPLKSNLKLAHWMFGLTVSATASAVWGVENPWRMDPEFAQEFMNLSETFDSLSRPLPFITARSAYASRAFLSRRLQEFHFAHRSSRVQTVAHGINVIAHSDPQWETNPDYFNIEMVSALGLLATPSTLSVWLVRHLLASPAILRLVADEVQRLPVVPGETSGLPRLDLARVRELCPWLVAAWYETLRLHMTGVPRLARHAFDFALPDSDPVAVAQGDIFLLPMSAPNRDPELWGADAEAFNPGRFLTPAEELSAALIRKVHAFGVAGNLCPGRVFGTEVALAVVGGLLRTFEVRSVDGKKFWVPGVRRGFNVGFERYADDVEVELVRRS</sequence>
<protein>
    <submittedName>
        <fullName evidence="2">Cytochrome P450</fullName>
    </submittedName>
</protein>
<dbReference type="InterPro" id="IPR053007">
    <property type="entry name" value="CYP450_monoxygenase_sec-met"/>
</dbReference>
<dbReference type="GO" id="GO:0020037">
    <property type="term" value="F:heme binding"/>
    <property type="evidence" value="ECO:0007669"/>
    <property type="project" value="InterPro"/>
</dbReference>
<dbReference type="OrthoDB" id="1470350at2759"/>
<keyword evidence="1" id="KW-0472">Membrane</keyword>
<dbReference type="EMBL" id="AYKW01000001">
    <property type="protein sequence ID" value="PIL37513.1"/>
    <property type="molecule type" value="Genomic_DNA"/>
</dbReference>
<name>A0A2G8SUW5_9APHY</name>
<organism evidence="2 3">
    <name type="scientific">Ganoderma sinense ZZ0214-1</name>
    <dbReference type="NCBI Taxonomy" id="1077348"/>
    <lineage>
        <taxon>Eukaryota</taxon>
        <taxon>Fungi</taxon>
        <taxon>Dikarya</taxon>
        <taxon>Basidiomycota</taxon>
        <taxon>Agaricomycotina</taxon>
        <taxon>Agaricomycetes</taxon>
        <taxon>Polyporales</taxon>
        <taxon>Polyporaceae</taxon>
        <taxon>Ganoderma</taxon>
    </lineage>
</organism>
<dbReference type="AlphaFoldDB" id="A0A2G8SUW5"/>
<dbReference type="InterPro" id="IPR036396">
    <property type="entry name" value="Cyt_P450_sf"/>
</dbReference>
<keyword evidence="3" id="KW-1185">Reference proteome</keyword>
<dbReference type="SUPFAM" id="SSF48264">
    <property type="entry name" value="Cytochrome P450"/>
    <property type="match status" value="1"/>
</dbReference>
<dbReference type="PANTHER" id="PTHR47582">
    <property type="entry name" value="P450, PUTATIVE (EUROFUNG)-RELATED"/>
    <property type="match status" value="1"/>
</dbReference>
<reference evidence="2 3" key="1">
    <citation type="journal article" date="2015" name="Sci. Rep.">
        <title>Chromosome-level genome map provides insights into diverse defense mechanisms in the medicinal fungus Ganoderma sinense.</title>
        <authorList>
            <person name="Zhu Y."/>
            <person name="Xu J."/>
            <person name="Sun C."/>
            <person name="Zhou S."/>
            <person name="Xu H."/>
            <person name="Nelson D.R."/>
            <person name="Qian J."/>
            <person name="Song J."/>
            <person name="Luo H."/>
            <person name="Xiang L."/>
            <person name="Li Y."/>
            <person name="Xu Z."/>
            <person name="Ji A."/>
            <person name="Wang L."/>
            <person name="Lu S."/>
            <person name="Hayward A."/>
            <person name="Sun W."/>
            <person name="Li X."/>
            <person name="Schwartz D.C."/>
            <person name="Wang Y."/>
            <person name="Chen S."/>
        </authorList>
    </citation>
    <scope>NUCLEOTIDE SEQUENCE [LARGE SCALE GENOMIC DNA]</scope>
    <source>
        <strain evidence="2 3">ZZ0214-1</strain>
    </source>
</reference>
<feature type="transmembrane region" description="Helical" evidence="1">
    <location>
        <begin position="20"/>
        <end position="42"/>
    </location>
</feature>
<evidence type="ECO:0000313" key="2">
    <source>
        <dbReference type="EMBL" id="PIL37513.1"/>
    </source>
</evidence>
<dbReference type="Pfam" id="PF00067">
    <property type="entry name" value="p450"/>
    <property type="match status" value="1"/>
</dbReference>
<evidence type="ECO:0000256" key="1">
    <source>
        <dbReference type="SAM" id="Phobius"/>
    </source>
</evidence>
<comment type="caution">
    <text evidence="2">The sequence shown here is derived from an EMBL/GenBank/DDBJ whole genome shotgun (WGS) entry which is preliminary data.</text>
</comment>
<keyword evidence="1" id="KW-0812">Transmembrane</keyword>
<proteinExistence type="predicted"/>
<dbReference type="InterPro" id="IPR001128">
    <property type="entry name" value="Cyt_P450"/>
</dbReference>
<dbReference type="GO" id="GO:0016705">
    <property type="term" value="F:oxidoreductase activity, acting on paired donors, with incorporation or reduction of molecular oxygen"/>
    <property type="evidence" value="ECO:0007669"/>
    <property type="project" value="InterPro"/>
</dbReference>
<evidence type="ECO:0000313" key="3">
    <source>
        <dbReference type="Proteomes" id="UP000230002"/>
    </source>
</evidence>
<keyword evidence="1" id="KW-1133">Transmembrane helix</keyword>
<dbReference type="PANTHER" id="PTHR47582:SF1">
    <property type="entry name" value="P450, PUTATIVE (EUROFUNG)-RELATED"/>
    <property type="match status" value="1"/>
</dbReference>
<dbReference type="GO" id="GO:0004497">
    <property type="term" value="F:monooxygenase activity"/>
    <property type="evidence" value="ECO:0007669"/>
    <property type="project" value="InterPro"/>
</dbReference>
<gene>
    <name evidence="2" type="ORF">GSI_01207</name>
</gene>
<dbReference type="Gene3D" id="1.10.630.10">
    <property type="entry name" value="Cytochrome P450"/>
    <property type="match status" value="1"/>
</dbReference>
<dbReference type="Proteomes" id="UP000230002">
    <property type="component" value="Unassembled WGS sequence"/>
</dbReference>
<accession>A0A2G8SUW5</accession>